<dbReference type="InterPro" id="IPR012338">
    <property type="entry name" value="Beta-lactam/transpept-like"/>
</dbReference>
<dbReference type="SUPFAM" id="SSF56601">
    <property type="entry name" value="beta-lactamase/transpeptidase-like"/>
    <property type="match status" value="1"/>
</dbReference>
<keyword evidence="1" id="KW-0812">Transmembrane</keyword>
<evidence type="ECO:0000313" key="3">
    <source>
        <dbReference type="EMBL" id="MDO5457456.1"/>
    </source>
</evidence>
<dbReference type="PANTHER" id="PTHR35333:SF3">
    <property type="entry name" value="BETA-LACTAMASE-TYPE TRANSPEPTIDASE FOLD CONTAINING PROTEIN"/>
    <property type="match status" value="1"/>
</dbReference>
<dbReference type="Pfam" id="PF13354">
    <property type="entry name" value="Beta-lactamase2"/>
    <property type="match status" value="1"/>
</dbReference>
<dbReference type="PANTHER" id="PTHR35333">
    <property type="entry name" value="BETA-LACTAMASE"/>
    <property type="match status" value="1"/>
</dbReference>
<protein>
    <submittedName>
        <fullName evidence="3">Serine hydrolase</fullName>
    </submittedName>
</protein>
<dbReference type="GO" id="GO:0030655">
    <property type="term" value="P:beta-lactam antibiotic catabolic process"/>
    <property type="evidence" value="ECO:0007669"/>
    <property type="project" value="InterPro"/>
</dbReference>
<dbReference type="GO" id="GO:0046677">
    <property type="term" value="P:response to antibiotic"/>
    <property type="evidence" value="ECO:0007669"/>
    <property type="project" value="InterPro"/>
</dbReference>
<evidence type="ECO:0000313" key="4">
    <source>
        <dbReference type="Proteomes" id="UP001171751"/>
    </source>
</evidence>
<dbReference type="GO" id="GO:0008800">
    <property type="term" value="F:beta-lactamase activity"/>
    <property type="evidence" value="ECO:0007669"/>
    <property type="project" value="InterPro"/>
</dbReference>
<keyword evidence="1" id="KW-0472">Membrane</keyword>
<dbReference type="Proteomes" id="UP001171751">
    <property type="component" value="Unassembled WGS sequence"/>
</dbReference>
<dbReference type="AlphaFoldDB" id="A0AA43ZS29"/>
<gene>
    <name evidence="3" type="ORF">Q4F26_03840</name>
</gene>
<reference evidence="3" key="1">
    <citation type="submission" date="2023-07" db="EMBL/GenBank/DDBJ databases">
        <title>Between Cages and Wild: Unraveling the Impact of Captivity on Animal Microbiomes and Antimicrobial Resistance.</title>
        <authorList>
            <person name="Schmartz G.P."/>
            <person name="Rehner J."/>
            <person name="Schuff M.J."/>
            <person name="Becker S.L."/>
            <person name="Kravczyk M."/>
            <person name="Gurevich A."/>
            <person name="Francke R."/>
            <person name="Mueller R."/>
            <person name="Keller V."/>
            <person name="Keller A."/>
        </authorList>
    </citation>
    <scope>NUCLEOTIDE SEQUENCE</scope>
    <source>
        <strain evidence="3">S39M_St_73</strain>
    </source>
</reference>
<keyword evidence="1" id="KW-1133">Transmembrane helix</keyword>
<accession>A0AA43ZS29</accession>
<dbReference type="Gene3D" id="3.40.710.10">
    <property type="entry name" value="DD-peptidase/beta-lactamase superfamily"/>
    <property type="match status" value="1"/>
</dbReference>
<proteinExistence type="predicted"/>
<evidence type="ECO:0000256" key="1">
    <source>
        <dbReference type="SAM" id="Phobius"/>
    </source>
</evidence>
<name>A0AA43ZS29_9LACT</name>
<comment type="caution">
    <text evidence="3">The sequence shown here is derived from an EMBL/GenBank/DDBJ whole genome shotgun (WGS) entry which is preliminary data.</text>
</comment>
<dbReference type="EMBL" id="JAUNQW010000012">
    <property type="protein sequence ID" value="MDO5457456.1"/>
    <property type="molecule type" value="Genomic_DNA"/>
</dbReference>
<dbReference type="InterPro" id="IPR045155">
    <property type="entry name" value="Beta-lactam_cat"/>
</dbReference>
<keyword evidence="3" id="KW-0378">Hydrolase</keyword>
<feature type="transmembrane region" description="Helical" evidence="1">
    <location>
        <begin position="9"/>
        <end position="27"/>
    </location>
</feature>
<evidence type="ECO:0000259" key="2">
    <source>
        <dbReference type="Pfam" id="PF13354"/>
    </source>
</evidence>
<dbReference type="InterPro" id="IPR000871">
    <property type="entry name" value="Beta-lactam_class-A"/>
</dbReference>
<sequence>MKAIKKDTLYSLFSLIFVFSAGLFLGYSNDKNMEPSALAETLVESPVEQTDSLQPLTYKEWLKEDNIKYRDLLIENLDQLTCQEIIDQHQEVQGIPDNNYSISYENLITKEVYNYRENDLTVVASTSKMLTAIIYIDLIEERKIKSDSPITYSSAYYQAGAGAITADAGNQSHYPLDEVIEEMIIHSDNTATMMLKNHYRNNFGNYEKKVQELLRLREEDISQYDLSWNRLNTRYLKEGLKMVSDSSDYEELIQLMLEAEQPFFLSTYVDENMAVKYGQLGDGQHDIGIYYIEEKPIYLLSVLTDQLTREQADEFMGGINLNLATQARYKDYLNAFK</sequence>
<feature type="domain" description="Beta-lactamase class A catalytic" evidence="2">
    <location>
        <begin position="101"/>
        <end position="304"/>
    </location>
</feature>
<organism evidence="3 4">
    <name type="scientific">Atopococcus tabaci</name>
    <dbReference type="NCBI Taxonomy" id="269774"/>
    <lineage>
        <taxon>Bacteria</taxon>
        <taxon>Bacillati</taxon>
        <taxon>Bacillota</taxon>
        <taxon>Bacilli</taxon>
        <taxon>Lactobacillales</taxon>
        <taxon>Carnobacteriaceae</taxon>
        <taxon>Atopococcus</taxon>
    </lineage>
</organism>
<keyword evidence="4" id="KW-1185">Reference proteome</keyword>